<sequence>MKLGIIFACDEQGGIGKDGKMPWHLPGDLQQFKDATMGCPIIMGRKTWESFGGRMLPGRPHIVITSTVRKGATKMLTDEDQDVWFVGDFESAQYLAERLIESRQLGEWAWVIGGAKLILEAQLAASKIRVTHIRGVYECDVKVHPNFFMHMMVNRLEFKEVMDTEEFRVTEYLM</sequence>
<comment type="pathway">
    <text evidence="1">Cofactor biosynthesis; tetrahydrofolate biosynthesis; 5,6,7,8-tetrahydrofolate from 7,8-dihydrofolate: step 1/1.</text>
</comment>
<comment type="similarity">
    <text evidence="6">Belongs to the dihydrofolate reductase family.</text>
</comment>
<evidence type="ECO:0000256" key="5">
    <source>
        <dbReference type="ARBA" id="ARBA00023002"/>
    </source>
</evidence>
<dbReference type="PANTHER" id="PTHR48069">
    <property type="entry name" value="DIHYDROFOLATE REDUCTASE"/>
    <property type="match status" value="1"/>
</dbReference>
<dbReference type="InterPro" id="IPR001796">
    <property type="entry name" value="DHFR_dom"/>
</dbReference>
<dbReference type="GO" id="GO:0006730">
    <property type="term" value="P:one-carbon metabolic process"/>
    <property type="evidence" value="ECO:0007669"/>
    <property type="project" value="UniProtKB-KW"/>
</dbReference>
<protein>
    <recommendedName>
        <fullName evidence="2">dihydrofolate reductase</fullName>
        <ecNumber evidence="2">1.5.1.3</ecNumber>
    </recommendedName>
</protein>
<dbReference type="SUPFAM" id="SSF53597">
    <property type="entry name" value="Dihydrofolate reductase-like"/>
    <property type="match status" value="1"/>
</dbReference>
<dbReference type="Gene3D" id="3.40.430.10">
    <property type="entry name" value="Dihydrofolate Reductase, subunit A"/>
    <property type="match status" value="1"/>
</dbReference>
<dbReference type="GO" id="GO:0046654">
    <property type="term" value="P:tetrahydrofolate biosynthetic process"/>
    <property type="evidence" value="ECO:0007669"/>
    <property type="project" value="InterPro"/>
</dbReference>
<dbReference type="PROSITE" id="PS00075">
    <property type="entry name" value="DHFR_1"/>
    <property type="match status" value="1"/>
</dbReference>
<evidence type="ECO:0000313" key="8">
    <source>
        <dbReference type="EMBL" id="XDJ15060.1"/>
    </source>
</evidence>
<evidence type="ECO:0000259" key="7">
    <source>
        <dbReference type="PROSITE" id="PS51330"/>
    </source>
</evidence>
<evidence type="ECO:0000256" key="4">
    <source>
        <dbReference type="ARBA" id="ARBA00022857"/>
    </source>
</evidence>
<dbReference type="GO" id="GO:0046452">
    <property type="term" value="P:dihydrofolate metabolic process"/>
    <property type="evidence" value="ECO:0007669"/>
    <property type="project" value="TreeGrafter"/>
</dbReference>
<feature type="domain" description="DHFR" evidence="7">
    <location>
        <begin position="2"/>
        <end position="174"/>
    </location>
</feature>
<dbReference type="PRINTS" id="PR00070">
    <property type="entry name" value="DHFR"/>
</dbReference>
<dbReference type="InterPro" id="IPR024072">
    <property type="entry name" value="DHFR-like_dom_sf"/>
</dbReference>
<evidence type="ECO:0000256" key="2">
    <source>
        <dbReference type="ARBA" id="ARBA00012856"/>
    </source>
</evidence>
<accession>A0AB39CE18</accession>
<keyword evidence="3" id="KW-0554">One-carbon metabolism</keyword>
<dbReference type="EMBL" id="PQ015379">
    <property type="protein sequence ID" value="XDJ15060.1"/>
    <property type="molecule type" value="Genomic_DNA"/>
</dbReference>
<dbReference type="GO" id="GO:0046655">
    <property type="term" value="P:folic acid metabolic process"/>
    <property type="evidence" value="ECO:0007669"/>
    <property type="project" value="TreeGrafter"/>
</dbReference>
<dbReference type="PROSITE" id="PS51330">
    <property type="entry name" value="DHFR_2"/>
    <property type="match status" value="1"/>
</dbReference>
<evidence type="ECO:0000256" key="1">
    <source>
        <dbReference type="ARBA" id="ARBA00004903"/>
    </source>
</evidence>
<dbReference type="Pfam" id="PF00186">
    <property type="entry name" value="DHFR_1"/>
    <property type="match status" value="1"/>
</dbReference>
<reference evidence="8" key="1">
    <citation type="submission" date="2024-07" db="EMBL/GenBank/DDBJ databases">
        <authorList>
            <person name="Bringhurst R.M."/>
            <person name="Homer T.E."/>
        </authorList>
    </citation>
    <scope>NUCLEOTIDE SEQUENCE</scope>
</reference>
<keyword evidence="5" id="KW-0560">Oxidoreductase</keyword>
<dbReference type="EC" id="1.5.1.3" evidence="2"/>
<dbReference type="GO" id="GO:0050661">
    <property type="term" value="F:NADP binding"/>
    <property type="evidence" value="ECO:0007669"/>
    <property type="project" value="InterPro"/>
</dbReference>
<dbReference type="GO" id="GO:0004146">
    <property type="term" value="F:dihydrofolate reductase activity"/>
    <property type="evidence" value="ECO:0007669"/>
    <property type="project" value="UniProtKB-EC"/>
</dbReference>
<evidence type="ECO:0000256" key="6">
    <source>
        <dbReference type="RuleBase" id="RU004474"/>
    </source>
</evidence>
<dbReference type="PANTHER" id="PTHR48069:SF3">
    <property type="entry name" value="DIHYDROFOLATE REDUCTASE"/>
    <property type="match status" value="1"/>
</dbReference>
<keyword evidence="4" id="KW-0521">NADP</keyword>
<name>A0AB39CE18_9VIRU</name>
<dbReference type="InterPro" id="IPR012259">
    <property type="entry name" value="DHFR"/>
</dbReference>
<dbReference type="InterPro" id="IPR017925">
    <property type="entry name" value="DHFR_CS"/>
</dbReference>
<proteinExistence type="inferred from homology"/>
<organism evidence="8">
    <name type="scientific">Pseudomonas phage HRDY3</name>
    <dbReference type="NCBI Taxonomy" id="3236930"/>
    <lineage>
        <taxon>Viruses</taxon>
    </lineage>
</organism>
<dbReference type="CDD" id="cd00209">
    <property type="entry name" value="DHFR"/>
    <property type="match status" value="1"/>
</dbReference>
<evidence type="ECO:0000256" key="3">
    <source>
        <dbReference type="ARBA" id="ARBA00022563"/>
    </source>
</evidence>